<keyword evidence="2" id="KW-1185">Reference proteome</keyword>
<comment type="caution">
    <text evidence="1">The sequence shown here is derived from an EMBL/GenBank/DDBJ whole genome shotgun (WGS) entry which is preliminary data.</text>
</comment>
<accession>A0AAV5SGT2</accession>
<feature type="non-terminal residue" evidence="1">
    <location>
        <position position="1"/>
    </location>
</feature>
<dbReference type="Proteomes" id="UP001432027">
    <property type="component" value="Unassembled WGS sequence"/>
</dbReference>
<dbReference type="EMBL" id="BTSX01000001">
    <property type="protein sequence ID" value="GMS81857.1"/>
    <property type="molecule type" value="Genomic_DNA"/>
</dbReference>
<reference evidence="1" key="1">
    <citation type="submission" date="2023-10" db="EMBL/GenBank/DDBJ databases">
        <title>Genome assembly of Pristionchus species.</title>
        <authorList>
            <person name="Yoshida K."/>
            <person name="Sommer R.J."/>
        </authorList>
    </citation>
    <scope>NUCLEOTIDE SEQUENCE</scope>
    <source>
        <strain evidence="1">RS0144</strain>
    </source>
</reference>
<dbReference type="AlphaFoldDB" id="A0AAV5SGT2"/>
<evidence type="ECO:0000313" key="2">
    <source>
        <dbReference type="Proteomes" id="UP001432027"/>
    </source>
</evidence>
<name>A0AAV5SGT2_9BILA</name>
<proteinExistence type="predicted"/>
<evidence type="ECO:0000313" key="1">
    <source>
        <dbReference type="EMBL" id="GMS81857.1"/>
    </source>
</evidence>
<gene>
    <name evidence="1" type="ORF">PENTCL1PPCAC_4032</name>
</gene>
<protein>
    <recommendedName>
        <fullName evidence="3">F-box domain-containing protein</fullName>
    </recommendedName>
</protein>
<organism evidence="1 2">
    <name type="scientific">Pristionchus entomophagus</name>
    <dbReference type="NCBI Taxonomy" id="358040"/>
    <lineage>
        <taxon>Eukaryota</taxon>
        <taxon>Metazoa</taxon>
        <taxon>Ecdysozoa</taxon>
        <taxon>Nematoda</taxon>
        <taxon>Chromadorea</taxon>
        <taxon>Rhabditida</taxon>
        <taxon>Rhabditina</taxon>
        <taxon>Diplogasteromorpha</taxon>
        <taxon>Diplogasteroidea</taxon>
        <taxon>Neodiplogasteridae</taxon>
        <taxon>Pristionchus</taxon>
    </lineage>
</organism>
<evidence type="ECO:0008006" key="3">
    <source>
        <dbReference type="Google" id="ProtNLM"/>
    </source>
</evidence>
<sequence length="345" mass="39198">LFQVMIARDDMPPEIMRMITSGLPYRDRLHLRHALLGLRNIEVPWELQTVKLHKFQTTLKVAVTITEHLVSPTFLSFYEDIEEITGWRASMTAHSVTYTLKFAFPLPSNDSIFPRLTILHHLDMDKTLPIYVENDALESVAALFAGCSIEKVSLVFDKMSMRNLNQVPRFVSTVRASHVEFVLQSSAYADIIAPFTRDEIAAELVRAGVREITFSAVSGGGRPEGFNLEPTPNTAQNGQPIDFRLDFVPSLFEAGINRLTVNYNRMSPDDLMTLPSLTILMNRLAVLNKSLRLELTLSERYLPMRRLTNVHNQLLRRVVHVAEEPDDPILPHRDGFARVVIEHSI</sequence>